<protein>
    <submittedName>
        <fullName evidence="2">Uncharacterized protein</fullName>
    </submittedName>
</protein>
<organism evidence="2 3">
    <name type="scientific">Thalassiosira oceanica</name>
    <name type="common">Marine diatom</name>
    <dbReference type="NCBI Taxonomy" id="159749"/>
    <lineage>
        <taxon>Eukaryota</taxon>
        <taxon>Sar</taxon>
        <taxon>Stramenopiles</taxon>
        <taxon>Ochrophyta</taxon>
        <taxon>Bacillariophyta</taxon>
        <taxon>Coscinodiscophyceae</taxon>
        <taxon>Thalassiosirophycidae</taxon>
        <taxon>Thalassiosirales</taxon>
        <taxon>Thalassiosiraceae</taxon>
        <taxon>Thalassiosira</taxon>
    </lineage>
</organism>
<feature type="compositionally biased region" description="Basic and acidic residues" evidence="1">
    <location>
        <begin position="155"/>
        <end position="164"/>
    </location>
</feature>
<dbReference type="EMBL" id="AGNL01042752">
    <property type="protein sequence ID" value="EJK50873.1"/>
    <property type="molecule type" value="Genomic_DNA"/>
</dbReference>
<sequence>QVGASRPFRKKAQDRSHFPEGTLTSLATERSPVPLEGRPAGVHEGTNDTRAAAASASAWRPLEWRRLYLEATHLHHGLGLIIEVARSACRVARSRALGPGMTERASEGPGKAAKRVFVEILTAASVRKCPLSGKIATLGPSADLSIVSCGRSRPRSSDSDEKQLPGKLSSSSTSRSESSNSDRRGARAVIPTR</sequence>
<feature type="region of interest" description="Disordered" evidence="1">
    <location>
        <begin position="147"/>
        <end position="193"/>
    </location>
</feature>
<feature type="non-terminal residue" evidence="2">
    <location>
        <position position="1"/>
    </location>
</feature>
<dbReference type="Proteomes" id="UP000266841">
    <property type="component" value="Unassembled WGS sequence"/>
</dbReference>
<evidence type="ECO:0000256" key="1">
    <source>
        <dbReference type="SAM" id="MobiDB-lite"/>
    </source>
</evidence>
<feature type="compositionally biased region" description="Low complexity" evidence="1">
    <location>
        <begin position="169"/>
        <end position="179"/>
    </location>
</feature>
<reference evidence="2 3" key="1">
    <citation type="journal article" date="2012" name="Genome Biol.">
        <title>Genome and low-iron response of an oceanic diatom adapted to chronic iron limitation.</title>
        <authorList>
            <person name="Lommer M."/>
            <person name="Specht M."/>
            <person name="Roy A.S."/>
            <person name="Kraemer L."/>
            <person name="Andreson R."/>
            <person name="Gutowska M.A."/>
            <person name="Wolf J."/>
            <person name="Bergner S.V."/>
            <person name="Schilhabel M.B."/>
            <person name="Klostermeier U.C."/>
            <person name="Beiko R.G."/>
            <person name="Rosenstiel P."/>
            <person name="Hippler M."/>
            <person name="Laroche J."/>
        </authorList>
    </citation>
    <scope>NUCLEOTIDE SEQUENCE [LARGE SCALE GENOMIC DNA]</scope>
    <source>
        <strain evidence="2 3">CCMP1005</strain>
    </source>
</reference>
<proteinExistence type="predicted"/>
<name>K0RAY4_THAOC</name>
<dbReference type="AlphaFoldDB" id="K0RAY4"/>
<feature type="region of interest" description="Disordered" evidence="1">
    <location>
        <begin position="1"/>
        <end position="49"/>
    </location>
</feature>
<gene>
    <name evidence="2" type="ORF">THAOC_30015</name>
</gene>
<keyword evidence="3" id="KW-1185">Reference proteome</keyword>
<comment type="caution">
    <text evidence="2">The sequence shown here is derived from an EMBL/GenBank/DDBJ whole genome shotgun (WGS) entry which is preliminary data.</text>
</comment>
<accession>K0RAY4</accession>
<evidence type="ECO:0000313" key="2">
    <source>
        <dbReference type="EMBL" id="EJK50873.1"/>
    </source>
</evidence>
<evidence type="ECO:0000313" key="3">
    <source>
        <dbReference type="Proteomes" id="UP000266841"/>
    </source>
</evidence>